<dbReference type="EMBL" id="LIHL02000014">
    <property type="protein sequence ID" value="KAF5446839.1"/>
    <property type="molecule type" value="Genomic_DNA"/>
</dbReference>
<feature type="compositionally biased region" description="Basic residues" evidence="1">
    <location>
        <begin position="1"/>
        <end position="10"/>
    </location>
</feature>
<feature type="compositionally biased region" description="Basic and acidic residues" evidence="1">
    <location>
        <begin position="51"/>
        <end position="62"/>
    </location>
</feature>
<evidence type="ECO:0000313" key="3">
    <source>
        <dbReference type="Proteomes" id="UP000619265"/>
    </source>
</evidence>
<reference evidence="2" key="2">
    <citation type="submission" date="2020-03" db="EMBL/GenBank/DDBJ databases">
        <title>Walnut 2.0.</title>
        <authorList>
            <person name="Marrano A."/>
            <person name="Britton M."/>
            <person name="Zimin A.V."/>
            <person name="Zaini P.A."/>
            <person name="Workman R."/>
            <person name="Puiu D."/>
            <person name="Bianco L."/>
            <person name="Allen B.J."/>
            <person name="Troggio M."/>
            <person name="Leslie C.A."/>
            <person name="Timp W."/>
            <person name="Dendekar A."/>
            <person name="Salzberg S.L."/>
            <person name="Neale D.B."/>
        </authorList>
    </citation>
    <scope>NUCLEOTIDE SEQUENCE</scope>
    <source>
        <tissue evidence="2">Leaves</tissue>
    </source>
</reference>
<dbReference type="Gramene" id="Jr14_10220_p2">
    <property type="protein sequence ID" value="cds.Jr14_10220_p2"/>
    <property type="gene ID" value="Jr14_10220"/>
</dbReference>
<gene>
    <name evidence="2" type="ORF">F2P56_032437</name>
</gene>
<evidence type="ECO:0000256" key="1">
    <source>
        <dbReference type="SAM" id="MobiDB-lite"/>
    </source>
</evidence>
<feature type="non-terminal residue" evidence="2">
    <location>
        <position position="1"/>
    </location>
</feature>
<feature type="compositionally biased region" description="Basic and acidic residues" evidence="1">
    <location>
        <begin position="77"/>
        <end position="86"/>
    </location>
</feature>
<proteinExistence type="predicted"/>
<evidence type="ECO:0000313" key="2">
    <source>
        <dbReference type="EMBL" id="KAF5446839.1"/>
    </source>
</evidence>
<comment type="caution">
    <text evidence="2">The sequence shown here is derived from an EMBL/GenBank/DDBJ whole genome shotgun (WGS) entry which is preliminary data.</text>
</comment>
<dbReference type="Proteomes" id="UP000619265">
    <property type="component" value="Unassembled WGS sequence"/>
</dbReference>
<feature type="compositionally biased region" description="Polar residues" evidence="1">
    <location>
        <begin position="28"/>
        <end position="46"/>
    </location>
</feature>
<protein>
    <submittedName>
        <fullName evidence="2">Uncharacterized protein</fullName>
    </submittedName>
</protein>
<name>A0A833TUG7_JUGRE</name>
<feature type="compositionally biased region" description="Basic and acidic residues" evidence="1">
    <location>
        <begin position="11"/>
        <end position="22"/>
    </location>
</feature>
<reference evidence="2" key="1">
    <citation type="submission" date="2015-10" db="EMBL/GenBank/DDBJ databases">
        <authorList>
            <person name="Martinez-Garcia P.J."/>
            <person name="Crepeau M.W."/>
            <person name="Puiu D."/>
            <person name="Gonzalez-Ibeas D."/>
            <person name="Whalen J."/>
            <person name="Stevens K."/>
            <person name="Paul R."/>
            <person name="Butterfield T."/>
            <person name="Britton M."/>
            <person name="Reagan R."/>
            <person name="Chakraborty S."/>
            <person name="Walawage S.L."/>
            <person name="Vasquez-Gross H.A."/>
            <person name="Cardeno C."/>
            <person name="Famula R."/>
            <person name="Pratt K."/>
            <person name="Kuruganti S."/>
            <person name="Aradhya M.K."/>
            <person name="Leslie C.A."/>
            <person name="Dandekar A.M."/>
            <person name="Salzberg S.L."/>
            <person name="Wegrzyn J.L."/>
            <person name="Langley C.H."/>
            <person name="Neale D.B."/>
        </authorList>
    </citation>
    <scope>NUCLEOTIDE SEQUENCE</scope>
    <source>
        <tissue evidence="2">Leaves</tissue>
    </source>
</reference>
<dbReference type="AlphaFoldDB" id="A0A833TUG7"/>
<sequence>LASKGIKHKKNINEKCRRDQNHQRPNRSESIQTPTSQYPQLDLNQIHQRHHQEPAPENRPDGGYEYPKPQRGHVKVPHGDDKRLAAAKDPGFPNFDGLLEGQGDKAGEEEGAEGVHVVSHEVFGDVGPGSARFVGADERGGESAGGVPREAEEERQGEKRIGVDDAV</sequence>
<feature type="compositionally biased region" description="Basic and acidic residues" evidence="1">
    <location>
        <begin position="149"/>
        <end position="167"/>
    </location>
</feature>
<feature type="region of interest" description="Disordered" evidence="1">
    <location>
        <begin position="1"/>
        <end position="167"/>
    </location>
</feature>
<organism evidence="2 3">
    <name type="scientific">Juglans regia</name>
    <name type="common">English walnut</name>
    <dbReference type="NCBI Taxonomy" id="51240"/>
    <lineage>
        <taxon>Eukaryota</taxon>
        <taxon>Viridiplantae</taxon>
        <taxon>Streptophyta</taxon>
        <taxon>Embryophyta</taxon>
        <taxon>Tracheophyta</taxon>
        <taxon>Spermatophyta</taxon>
        <taxon>Magnoliopsida</taxon>
        <taxon>eudicotyledons</taxon>
        <taxon>Gunneridae</taxon>
        <taxon>Pentapetalae</taxon>
        <taxon>rosids</taxon>
        <taxon>fabids</taxon>
        <taxon>Fagales</taxon>
        <taxon>Juglandaceae</taxon>
        <taxon>Juglans</taxon>
    </lineage>
</organism>
<accession>A0A833TUG7</accession>